<reference evidence="3" key="1">
    <citation type="submission" date="2021-03" db="EMBL/GenBank/DDBJ databases">
        <title>Chromosome level genome of the anhydrobiotic midge Polypedilum vanderplanki.</title>
        <authorList>
            <person name="Yoshida Y."/>
            <person name="Kikawada T."/>
            <person name="Gusev O."/>
        </authorList>
    </citation>
    <scope>NUCLEOTIDE SEQUENCE</scope>
    <source>
        <strain evidence="3">NIAS01</strain>
        <tissue evidence="3">Whole body or cell culture</tissue>
    </source>
</reference>
<evidence type="ECO:0000313" key="4">
    <source>
        <dbReference type="Proteomes" id="UP001107558"/>
    </source>
</evidence>
<comment type="caution">
    <text evidence="3">The sequence shown here is derived from an EMBL/GenBank/DDBJ whole genome shotgun (WGS) entry which is preliminary data.</text>
</comment>
<dbReference type="AlphaFoldDB" id="A0A9J6BGL1"/>
<feature type="region of interest" description="Disordered" evidence="1">
    <location>
        <begin position="408"/>
        <end position="477"/>
    </location>
</feature>
<name>A0A9J6BGL1_POLVA</name>
<protein>
    <submittedName>
        <fullName evidence="3">Uncharacterized protein</fullName>
    </submittedName>
</protein>
<evidence type="ECO:0000313" key="3">
    <source>
        <dbReference type="EMBL" id="KAG5668727.1"/>
    </source>
</evidence>
<gene>
    <name evidence="3" type="ORF">PVAND_016654</name>
</gene>
<feature type="chain" id="PRO_5039905221" evidence="2">
    <location>
        <begin position="18"/>
        <end position="477"/>
    </location>
</feature>
<keyword evidence="4" id="KW-1185">Reference proteome</keyword>
<proteinExistence type="predicted"/>
<accession>A0A9J6BGL1</accession>
<dbReference type="Proteomes" id="UP001107558">
    <property type="component" value="Chromosome 4"/>
</dbReference>
<evidence type="ECO:0000256" key="1">
    <source>
        <dbReference type="SAM" id="MobiDB-lite"/>
    </source>
</evidence>
<dbReference type="EMBL" id="JADBJN010000004">
    <property type="protein sequence ID" value="KAG5668727.1"/>
    <property type="molecule type" value="Genomic_DNA"/>
</dbReference>
<organism evidence="3 4">
    <name type="scientific">Polypedilum vanderplanki</name>
    <name type="common">Sleeping chironomid midge</name>
    <dbReference type="NCBI Taxonomy" id="319348"/>
    <lineage>
        <taxon>Eukaryota</taxon>
        <taxon>Metazoa</taxon>
        <taxon>Ecdysozoa</taxon>
        <taxon>Arthropoda</taxon>
        <taxon>Hexapoda</taxon>
        <taxon>Insecta</taxon>
        <taxon>Pterygota</taxon>
        <taxon>Neoptera</taxon>
        <taxon>Endopterygota</taxon>
        <taxon>Diptera</taxon>
        <taxon>Nematocera</taxon>
        <taxon>Chironomoidea</taxon>
        <taxon>Chironomidae</taxon>
        <taxon>Chironominae</taxon>
        <taxon>Polypedilum</taxon>
        <taxon>Polypedilum</taxon>
    </lineage>
</organism>
<keyword evidence="2" id="KW-0732">Signal</keyword>
<sequence length="477" mass="51451">MNIKLCLFFAIVGSISAQGIIDYTAQGIRSQYLSDKGNLIQRCDTYFFNIYNRLKSITDNIINSSTKYLPNWKTACSNFAMMNKTKGSTIVNNYCKQIIGALNYPTEAQKEWMVSFYYNELGHNTDFIDAAADVWVGVEDHLNSILDLQQRNADCVKTYAKNYTNIYMPYFTIIYNVYYTIYSNETSFFKKTSDAANLVSGTVYNLYTSLNSCINNSDAANCVSKFISTNVNDCQTSGCKTAYDIIQTPAKNFQKDLTTFKDFYDSQISSIKDYFSSIEDNMNAWTQSVNDCILNGGPLNFTTTTTSKVNSAAVTTSTTTLARNLTTTASSNANITTTTVKSAAINGSIPAAVVNGTAQAASNVNGTTTTPILTTTTTVKLGNGPIAASNTTNTTIKGNSSDQKVKASNSAAAAASQNGKPAAAITTTTTKKAQGASITTTTTKQAPTTIKGAQTTVKSAGTTTKTITTTQKPTTKK</sequence>
<feature type="signal peptide" evidence="2">
    <location>
        <begin position="1"/>
        <end position="17"/>
    </location>
</feature>
<evidence type="ECO:0000256" key="2">
    <source>
        <dbReference type="SAM" id="SignalP"/>
    </source>
</evidence>